<feature type="transmembrane region" description="Helical" evidence="1">
    <location>
        <begin position="88"/>
        <end position="105"/>
    </location>
</feature>
<feature type="transmembrane region" description="Helical" evidence="1">
    <location>
        <begin position="58"/>
        <end position="76"/>
    </location>
</feature>
<dbReference type="Proteomes" id="UP001597542">
    <property type="component" value="Unassembled WGS sequence"/>
</dbReference>
<evidence type="ECO:0000313" key="3">
    <source>
        <dbReference type="Proteomes" id="UP001597542"/>
    </source>
</evidence>
<keyword evidence="1" id="KW-0812">Transmembrane</keyword>
<dbReference type="EMBL" id="JBHUKQ010000004">
    <property type="protein sequence ID" value="MFD2479617.1"/>
    <property type="molecule type" value="Genomic_DNA"/>
</dbReference>
<keyword evidence="3" id="KW-1185">Reference proteome</keyword>
<reference evidence="3" key="1">
    <citation type="journal article" date="2019" name="Int. J. Syst. Evol. Microbiol.">
        <title>The Global Catalogue of Microorganisms (GCM) 10K type strain sequencing project: providing services to taxonomists for standard genome sequencing and annotation.</title>
        <authorList>
            <consortium name="The Broad Institute Genomics Platform"/>
            <consortium name="The Broad Institute Genome Sequencing Center for Infectious Disease"/>
            <person name="Wu L."/>
            <person name="Ma J."/>
        </authorList>
    </citation>
    <scope>NUCLEOTIDE SEQUENCE [LARGE SCALE GENOMIC DNA]</scope>
    <source>
        <strain evidence="3">CGMCC 4.7638</strain>
    </source>
</reference>
<gene>
    <name evidence="2" type="ORF">ACFSUT_04975</name>
</gene>
<evidence type="ECO:0008006" key="4">
    <source>
        <dbReference type="Google" id="ProtNLM"/>
    </source>
</evidence>
<name>A0ABW5HSC7_9PSEU</name>
<dbReference type="RefSeq" id="WP_344277734.1">
    <property type="nucleotide sequence ID" value="NZ_BAAAHV010000013.1"/>
</dbReference>
<sequence>MVTVEGVRTLIVFARHRHARGKMYLGTILMLFGTSLALRAPDAITTTTEATGVPNLTVFVRAACSLGTVIGVVGLLELSGWAWLRLRYALAAVAVGTCALAWLAFGCSRPRGGPELLAAVVWISGAVPGLAFAAVTLRIRTVVRQASWRVRVAGTLTIAGCLVCTAGVVASLVTVTGGPDLSGGNEWRGLVVQSGGGMLVAAGSCFGEAVGLVADVRRRRENVRVRRLWRYVEPIRWTMTDRIHAGGVPSREIIDIYDSLLLARQQNCGRVRARAALVADAAGLGQRDRTEFIDAVELRAAVNRTCRRQSGAVPLEVCPLDLNVEKDPLDVDVAAQRSQVARLAKLVLRNGTVRRTA</sequence>
<keyword evidence="1" id="KW-0472">Membrane</keyword>
<proteinExistence type="predicted"/>
<feature type="transmembrane region" description="Helical" evidence="1">
    <location>
        <begin position="117"/>
        <end position="140"/>
    </location>
</feature>
<evidence type="ECO:0000313" key="2">
    <source>
        <dbReference type="EMBL" id="MFD2479617.1"/>
    </source>
</evidence>
<feature type="transmembrane region" description="Helical" evidence="1">
    <location>
        <begin position="195"/>
        <end position="214"/>
    </location>
</feature>
<evidence type="ECO:0000256" key="1">
    <source>
        <dbReference type="SAM" id="Phobius"/>
    </source>
</evidence>
<feature type="transmembrane region" description="Helical" evidence="1">
    <location>
        <begin position="152"/>
        <end position="175"/>
    </location>
</feature>
<feature type="transmembrane region" description="Helical" evidence="1">
    <location>
        <begin position="21"/>
        <end position="38"/>
    </location>
</feature>
<accession>A0ABW5HSC7</accession>
<organism evidence="2 3">
    <name type="scientific">Amycolatopsis albidoflavus</name>
    <dbReference type="NCBI Taxonomy" id="102226"/>
    <lineage>
        <taxon>Bacteria</taxon>
        <taxon>Bacillati</taxon>
        <taxon>Actinomycetota</taxon>
        <taxon>Actinomycetes</taxon>
        <taxon>Pseudonocardiales</taxon>
        <taxon>Pseudonocardiaceae</taxon>
        <taxon>Amycolatopsis</taxon>
    </lineage>
</organism>
<keyword evidence="1" id="KW-1133">Transmembrane helix</keyword>
<comment type="caution">
    <text evidence="2">The sequence shown here is derived from an EMBL/GenBank/DDBJ whole genome shotgun (WGS) entry which is preliminary data.</text>
</comment>
<protein>
    <recommendedName>
        <fullName evidence="4">Integral membrane protein</fullName>
    </recommendedName>
</protein>